<feature type="domain" description="ZAD" evidence="2">
    <location>
        <begin position="16"/>
        <end position="91"/>
    </location>
</feature>
<dbReference type="Pfam" id="PF07776">
    <property type="entry name" value="zf-AD"/>
    <property type="match status" value="1"/>
</dbReference>
<comment type="caution">
    <text evidence="3">The sequence shown here is derived from an EMBL/GenBank/DDBJ whole genome shotgun (WGS) entry which is preliminary data.</text>
</comment>
<feature type="binding site" evidence="1">
    <location>
        <position position="18"/>
    </location>
    <ligand>
        <name>Zn(2+)</name>
        <dbReference type="ChEBI" id="CHEBI:29105"/>
    </ligand>
</feature>
<dbReference type="GO" id="GO:0008270">
    <property type="term" value="F:zinc ion binding"/>
    <property type="evidence" value="ECO:0007669"/>
    <property type="project" value="UniProtKB-UniRule"/>
</dbReference>
<feature type="binding site" evidence="1">
    <location>
        <position position="67"/>
    </location>
    <ligand>
        <name>Zn(2+)</name>
        <dbReference type="ChEBI" id="CHEBI:29105"/>
    </ligand>
</feature>
<dbReference type="Gene3D" id="3.40.1800.20">
    <property type="match status" value="1"/>
</dbReference>
<gene>
    <name evidence="3" type="ORF">QLX08_009651</name>
</gene>
<reference evidence="3 4" key="1">
    <citation type="submission" date="2024-05" db="EMBL/GenBank/DDBJ databases">
        <title>The nuclear and mitochondrial genome assemblies of Tetragonisca angustula (Apidae: Meliponini), a tiny yet remarkable pollinator in the Neotropics.</title>
        <authorList>
            <person name="Ferrari R."/>
            <person name="Ricardo P.C."/>
            <person name="Dias F.C."/>
            <person name="Araujo N.S."/>
            <person name="Soares D.O."/>
            <person name="Zhou Q.-S."/>
            <person name="Zhu C.-D."/>
            <person name="Coutinho L."/>
            <person name="Airas M.C."/>
            <person name="Batista T.M."/>
        </authorList>
    </citation>
    <scope>NUCLEOTIDE SEQUENCE [LARGE SCALE GENOMIC DNA]</scope>
    <source>
        <strain evidence="3">ASF017062</strain>
        <tissue evidence="3">Abdomen</tissue>
    </source>
</reference>
<accession>A0AAW0ZHY3</accession>
<sequence>MKKSTDYGKSCTSSGGTCRLCLRVGDCLVPIFAEEETSKQLLSRISDCCPITLLENDDLPKTICRECEEKIAVTFEFRELCRKTERILKLQYDLRRTNESNWRIVSRHLLNYMVTED</sequence>
<protein>
    <recommendedName>
        <fullName evidence="2">ZAD domain-containing protein</fullName>
    </recommendedName>
</protein>
<evidence type="ECO:0000313" key="3">
    <source>
        <dbReference type="EMBL" id="KAK9296323.1"/>
    </source>
</evidence>
<keyword evidence="1" id="KW-0863">Zinc-finger</keyword>
<keyword evidence="1" id="KW-0479">Metal-binding</keyword>
<dbReference type="InterPro" id="IPR012934">
    <property type="entry name" value="Znf_AD"/>
</dbReference>
<name>A0AAW0ZHY3_9HYME</name>
<proteinExistence type="predicted"/>
<dbReference type="AlphaFoldDB" id="A0AAW0ZHY3"/>
<dbReference type="Proteomes" id="UP001432146">
    <property type="component" value="Unassembled WGS sequence"/>
</dbReference>
<keyword evidence="1" id="KW-0862">Zinc</keyword>
<dbReference type="EMBL" id="JAWNGG020000217">
    <property type="protein sequence ID" value="KAK9296323.1"/>
    <property type="molecule type" value="Genomic_DNA"/>
</dbReference>
<dbReference type="SMART" id="SM00868">
    <property type="entry name" value="zf-AD"/>
    <property type="match status" value="1"/>
</dbReference>
<evidence type="ECO:0000256" key="1">
    <source>
        <dbReference type="PROSITE-ProRule" id="PRU01263"/>
    </source>
</evidence>
<dbReference type="PROSITE" id="PS51915">
    <property type="entry name" value="ZAD"/>
    <property type="match status" value="1"/>
</dbReference>
<dbReference type="PANTHER" id="PTHR39942">
    <property type="entry name" value="BCDNA.LD26519-RELATED"/>
    <property type="match status" value="1"/>
</dbReference>
<dbReference type="SUPFAM" id="SSF57716">
    <property type="entry name" value="Glucocorticoid receptor-like (DNA-binding domain)"/>
    <property type="match status" value="1"/>
</dbReference>
<evidence type="ECO:0000259" key="2">
    <source>
        <dbReference type="PROSITE" id="PS51915"/>
    </source>
</evidence>
<keyword evidence="4" id="KW-1185">Reference proteome</keyword>
<evidence type="ECO:0000313" key="4">
    <source>
        <dbReference type="Proteomes" id="UP001432146"/>
    </source>
</evidence>
<organism evidence="3 4">
    <name type="scientific">Tetragonisca angustula</name>
    <dbReference type="NCBI Taxonomy" id="166442"/>
    <lineage>
        <taxon>Eukaryota</taxon>
        <taxon>Metazoa</taxon>
        <taxon>Ecdysozoa</taxon>
        <taxon>Arthropoda</taxon>
        <taxon>Hexapoda</taxon>
        <taxon>Insecta</taxon>
        <taxon>Pterygota</taxon>
        <taxon>Neoptera</taxon>
        <taxon>Endopterygota</taxon>
        <taxon>Hymenoptera</taxon>
        <taxon>Apocrita</taxon>
        <taxon>Aculeata</taxon>
        <taxon>Apoidea</taxon>
        <taxon>Anthophila</taxon>
        <taxon>Apidae</taxon>
        <taxon>Tetragonisca</taxon>
    </lineage>
</organism>
<dbReference type="GO" id="GO:0005634">
    <property type="term" value="C:nucleus"/>
    <property type="evidence" value="ECO:0007669"/>
    <property type="project" value="InterPro"/>
</dbReference>
<feature type="binding site" evidence="1">
    <location>
        <position position="21"/>
    </location>
    <ligand>
        <name>Zn(2+)</name>
        <dbReference type="ChEBI" id="CHEBI:29105"/>
    </ligand>
</feature>
<feature type="binding site" evidence="1">
    <location>
        <position position="64"/>
    </location>
    <ligand>
        <name>Zn(2+)</name>
        <dbReference type="ChEBI" id="CHEBI:29105"/>
    </ligand>
</feature>
<dbReference type="PANTHER" id="PTHR39942:SF1">
    <property type="entry name" value="BCDNA.LD26519-RELATED"/>
    <property type="match status" value="1"/>
</dbReference>